<dbReference type="AlphaFoldDB" id="A0A643JVC6"/>
<feature type="transmembrane region" description="Helical" evidence="2">
    <location>
        <begin position="54"/>
        <end position="73"/>
    </location>
</feature>
<keyword evidence="2" id="KW-0472">Membrane</keyword>
<dbReference type="EMBL" id="VZUS01000004">
    <property type="protein sequence ID" value="KAB1185517.1"/>
    <property type="molecule type" value="Genomic_DNA"/>
</dbReference>
<protein>
    <submittedName>
        <fullName evidence="3">Uncharacterized protein</fullName>
    </submittedName>
</protein>
<feature type="transmembrane region" description="Helical" evidence="2">
    <location>
        <begin position="12"/>
        <end position="34"/>
    </location>
</feature>
<reference evidence="3" key="1">
    <citation type="submission" date="2019-09" db="EMBL/GenBank/DDBJ databases">
        <title>Genomic analysis of Haloferax sp. CBA1149.</title>
        <authorList>
            <person name="Roh S.W."/>
        </authorList>
    </citation>
    <scope>NUCLEOTIDE SEQUENCE</scope>
    <source>
        <strain evidence="3">CBA1149</strain>
    </source>
</reference>
<feature type="compositionally biased region" description="Polar residues" evidence="1">
    <location>
        <begin position="93"/>
        <end position="107"/>
    </location>
</feature>
<evidence type="ECO:0000313" key="3">
    <source>
        <dbReference type="EMBL" id="KAB1185517.1"/>
    </source>
</evidence>
<name>A0A643JVC6_9EURY</name>
<dbReference type="RefSeq" id="WP_151139688.1">
    <property type="nucleotide sequence ID" value="NZ_VZUS01000004.1"/>
</dbReference>
<evidence type="ECO:0000256" key="2">
    <source>
        <dbReference type="SAM" id="Phobius"/>
    </source>
</evidence>
<feature type="region of interest" description="Disordered" evidence="1">
    <location>
        <begin position="88"/>
        <end position="107"/>
    </location>
</feature>
<organism evidence="3">
    <name type="scientific">Haloferax sp. CBA1149</name>
    <dbReference type="NCBI Taxonomy" id="2650753"/>
    <lineage>
        <taxon>Archaea</taxon>
        <taxon>Methanobacteriati</taxon>
        <taxon>Methanobacteriota</taxon>
        <taxon>Stenosarchaea group</taxon>
        <taxon>Halobacteria</taxon>
        <taxon>Halobacteriales</taxon>
        <taxon>Haloferacaceae</taxon>
        <taxon>Haloferax</taxon>
    </lineage>
</organism>
<proteinExistence type="predicted"/>
<evidence type="ECO:0000256" key="1">
    <source>
        <dbReference type="SAM" id="MobiDB-lite"/>
    </source>
</evidence>
<comment type="caution">
    <text evidence="3">The sequence shown here is derived from an EMBL/GenBank/DDBJ whole genome shotgun (WGS) entry which is preliminary data.</text>
</comment>
<keyword evidence="2" id="KW-1133">Transmembrane helix</keyword>
<sequence length="107" mass="11866">MVGKRIEDDRVWALAFGLTLVTMPAVTLILAFAVLSATQSAIVEQLTPLELVELYVVELVAFALFSYILYRLAQYAWARHDELTTEREAVESETVTSAESVNREGSG</sequence>
<keyword evidence="2" id="KW-0812">Transmembrane</keyword>
<gene>
    <name evidence="3" type="ORF">Hfx1149_15830</name>
</gene>
<accession>A0A643JVC6</accession>